<keyword evidence="2" id="KW-0479">Metal-binding</keyword>
<dbReference type="SUPFAM" id="SSF53098">
    <property type="entry name" value="Ribonuclease H-like"/>
    <property type="match status" value="1"/>
</dbReference>
<dbReference type="PANTHER" id="PTHR46481:SF10">
    <property type="entry name" value="ZINC FINGER BED DOMAIN-CONTAINING PROTEIN 39"/>
    <property type="match status" value="1"/>
</dbReference>
<evidence type="ECO:0000259" key="10">
    <source>
        <dbReference type="PROSITE" id="PS50808"/>
    </source>
</evidence>
<dbReference type="EMBL" id="VUJU01006515">
    <property type="protein sequence ID" value="KAF0748357.1"/>
    <property type="molecule type" value="Genomic_DNA"/>
</dbReference>
<keyword evidence="7" id="KW-0539">Nucleus</keyword>
<dbReference type="Proteomes" id="UP000478052">
    <property type="component" value="Unassembled WGS sequence"/>
</dbReference>
<evidence type="ECO:0000256" key="6">
    <source>
        <dbReference type="ARBA" id="ARBA00023163"/>
    </source>
</evidence>
<dbReference type="GO" id="GO:0008270">
    <property type="term" value="F:zinc ion binding"/>
    <property type="evidence" value="ECO:0007669"/>
    <property type="project" value="UniProtKB-KW"/>
</dbReference>
<evidence type="ECO:0000256" key="8">
    <source>
        <dbReference type="PROSITE-ProRule" id="PRU00027"/>
    </source>
</evidence>
<dbReference type="GO" id="GO:0005634">
    <property type="term" value="C:nucleus"/>
    <property type="evidence" value="ECO:0007669"/>
    <property type="project" value="UniProtKB-SubCell"/>
</dbReference>
<dbReference type="PROSITE" id="PS50808">
    <property type="entry name" value="ZF_BED"/>
    <property type="match status" value="1"/>
</dbReference>
<feature type="region of interest" description="Disordered" evidence="9">
    <location>
        <begin position="59"/>
        <end position="89"/>
    </location>
</feature>
<evidence type="ECO:0000313" key="11">
    <source>
        <dbReference type="EMBL" id="KAF0748357.1"/>
    </source>
</evidence>
<proteinExistence type="predicted"/>
<dbReference type="InterPro" id="IPR012337">
    <property type="entry name" value="RNaseH-like_sf"/>
</dbReference>
<dbReference type="Gene3D" id="1.10.10.1070">
    <property type="entry name" value="Zinc finger, BED domain-containing"/>
    <property type="match status" value="1"/>
</dbReference>
<dbReference type="Pfam" id="PF02892">
    <property type="entry name" value="zf-BED"/>
    <property type="match status" value="1"/>
</dbReference>
<dbReference type="SUPFAM" id="SSF140996">
    <property type="entry name" value="Hermes dimerisation domain"/>
    <property type="match status" value="1"/>
</dbReference>
<feature type="domain" description="BED-type" evidence="10">
    <location>
        <begin position="3"/>
        <end position="53"/>
    </location>
</feature>
<feature type="compositionally biased region" description="Basic and acidic residues" evidence="9">
    <location>
        <begin position="65"/>
        <end position="76"/>
    </location>
</feature>
<keyword evidence="6" id="KW-0804">Transcription</keyword>
<dbReference type="GO" id="GO:0003677">
    <property type="term" value="F:DNA binding"/>
    <property type="evidence" value="ECO:0007669"/>
    <property type="project" value="InterPro"/>
</dbReference>
<keyword evidence="3 8" id="KW-0863">Zinc-finger</keyword>
<evidence type="ECO:0000256" key="4">
    <source>
        <dbReference type="ARBA" id="ARBA00022833"/>
    </source>
</evidence>
<comment type="subcellular location">
    <subcellularLocation>
        <location evidence="1">Nucleus</location>
    </subcellularLocation>
</comment>
<dbReference type="InterPro" id="IPR036236">
    <property type="entry name" value="Znf_C2H2_sf"/>
</dbReference>
<keyword evidence="4" id="KW-0862">Zinc</keyword>
<dbReference type="GO" id="GO:0009791">
    <property type="term" value="P:post-embryonic development"/>
    <property type="evidence" value="ECO:0007669"/>
    <property type="project" value="UniProtKB-ARBA"/>
</dbReference>
<dbReference type="OrthoDB" id="6630772at2759"/>
<reference evidence="11 12" key="1">
    <citation type="submission" date="2019-08" db="EMBL/GenBank/DDBJ databases">
        <title>Whole genome of Aphis craccivora.</title>
        <authorList>
            <person name="Voronova N.V."/>
            <person name="Shulinski R.S."/>
            <person name="Bandarenka Y.V."/>
            <person name="Zhorov D.G."/>
            <person name="Warner D."/>
        </authorList>
    </citation>
    <scope>NUCLEOTIDE SEQUENCE [LARGE SCALE GENOMIC DNA]</scope>
    <source>
        <strain evidence="11">180601</strain>
        <tissue evidence="11">Whole Body</tissue>
    </source>
</reference>
<evidence type="ECO:0000256" key="3">
    <source>
        <dbReference type="ARBA" id="ARBA00022771"/>
    </source>
</evidence>
<dbReference type="InterPro" id="IPR003656">
    <property type="entry name" value="Znf_BED"/>
</dbReference>
<keyword evidence="5" id="KW-0805">Transcription regulation</keyword>
<dbReference type="PANTHER" id="PTHR46481">
    <property type="entry name" value="ZINC FINGER BED DOMAIN-CONTAINING PROTEIN 4"/>
    <property type="match status" value="1"/>
</dbReference>
<evidence type="ECO:0000256" key="5">
    <source>
        <dbReference type="ARBA" id="ARBA00023015"/>
    </source>
</evidence>
<dbReference type="InterPro" id="IPR052035">
    <property type="entry name" value="ZnF_BED_domain_contain"/>
</dbReference>
<comment type="caution">
    <text evidence="11">The sequence shown here is derived from an EMBL/GenBank/DDBJ whole genome shotgun (WGS) entry which is preliminary data.</text>
</comment>
<evidence type="ECO:0000313" key="12">
    <source>
        <dbReference type="Proteomes" id="UP000478052"/>
    </source>
</evidence>
<name>A0A6G0Y320_APHCR</name>
<organism evidence="11 12">
    <name type="scientific">Aphis craccivora</name>
    <name type="common">Cowpea aphid</name>
    <dbReference type="NCBI Taxonomy" id="307492"/>
    <lineage>
        <taxon>Eukaryota</taxon>
        <taxon>Metazoa</taxon>
        <taxon>Ecdysozoa</taxon>
        <taxon>Arthropoda</taxon>
        <taxon>Hexapoda</taxon>
        <taxon>Insecta</taxon>
        <taxon>Pterygota</taxon>
        <taxon>Neoptera</taxon>
        <taxon>Paraneoptera</taxon>
        <taxon>Hemiptera</taxon>
        <taxon>Sternorrhyncha</taxon>
        <taxon>Aphidomorpha</taxon>
        <taxon>Aphidoidea</taxon>
        <taxon>Aphididae</taxon>
        <taxon>Aphidini</taxon>
        <taxon>Aphis</taxon>
        <taxon>Aphis</taxon>
    </lineage>
</organism>
<gene>
    <name evidence="11" type="ORF">FWK35_00027043</name>
</gene>
<sequence length="290" mass="33111">MDRRSSSVWAYFTIKDHVNAKCDICHKSYSYKSTLTNLKKHLSSRHFIFLKKGQNINENQSTKSSIDDPSSKHHTNDNSINSSSISLPSTTYIPGTSQQTSLIDLAPSNANANAFSHILTGQSQMQAENNVKSHKLDMKKDIDQSLLNLFTKDYQPFKLVEDKGFKQFVKMLNPNYTLPNRHSISKQYIPALYEKRLREVKELVVQEAKHVCLTTDCWTSRNNESFMAITIHFVDSNFSLQSIHISCSSFNENHTAINLSEQIQKTIDEWHLEGKIELAVSENAIKSKTH</sequence>
<evidence type="ECO:0000256" key="2">
    <source>
        <dbReference type="ARBA" id="ARBA00022723"/>
    </source>
</evidence>
<dbReference type="SUPFAM" id="SSF57667">
    <property type="entry name" value="beta-beta-alpha zinc fingers"/>
    <property type="match status" value="1"/>
</dbReference>
<accession>A0A6G0Y320</accession>
<evidence type="ECO:0000256" key="9">
    <source>
        <dbReference type="SAM" id="MobiDB-lite"/>
    </source>
</evidence>
<dbReference type="AlphaFoldDB" id="A0A6G0Y320"/>
<keyword evidence="12" id="KW-1185">Reference proteome</keyword>
<evidence type="ECO:0000256" key="7">
    <source>
        <dbReference type="ARBA" id="ARBA00023242"/>
    </source>
</evidence>
<protein>
    <submittedName>
        <fullName evidence="11">Zinc finger BED domain-containing protein 4-like</fullName>
    </submittedName>
</protein>
<evidence type="ECO:0000256" key="1">
    <source>
        <dbReference type="ARBA" id="ARBA00004123"/>
    </source>
</evidence>
<dbReference type="SMART" id="SM00614">
    <property type="entry name" value="ZnF_BED"/>
    <property type="match status" value="1"/>
</dbReference>